<gene>
    <name evidence="2" type="ORF">K3721_17035</name>
</gene>
<dbReference type="SUPFAM" id="SSF54593">
    <property type="entry name" value="Glyoxalase/Bleomycin resistance protein/Dihydroxybiphenyl dioxygenase"/>
    <property type="match status" value="1"/>
</dbReference>
<proteinExistence type="predicted"/>
<feature type="domain" description="VOC" evidence="1">
    <location>
        <begin position="5"/>
        <end position="118"/>
    </location>
</feature>
<evidence type="ECO:0000313" key="2">
    <source>
        <dbReference type="EMBL" id="UWQ53665.1"/>
    </source>
</evidence>
<dbReference type="InterPro" id="IPR029068">
    <property type="entry name" value="Glyas_Bleomycin-R_OHBP_Dase"/>
</dbReference>
<dbReference type="InterPro" id="IPR004360">
    <property type="entry name" value="Glyas_Fos-R_dOase_dom"/>
</dbReference>
<accession>A0A9Q9HK05</accession>
<dbReference type="PANTHER" id="PTHR10374">
    <property type="entry name" value="LACTOYLGLUTATHIONE LYASE GLYOXALASE I"/>
    <property type="match status" value="1"/>
</dbReference>
<evidence type="ECO:0000313" key="3">
    <source>
        <dbReference type="Proteomes" id="UP001058713"/>
    </source>
</evidence>
<dbReference type="CDD" id="cd06587">
    <property type="entry name" value="VOC"/>
    <property type="match status" value="1"/>
</dbReference>
<dbReference type="EMBL" id="CP081070">
    <property type="protein sequence ID" value="UWQ53665.1"/>
    <property type="molecule type" value="Genomic_DNA"/>
</dbReference>
<reference evidence="2" key="1">
    <citation type="submission" date="2021-08" db="EMBL/GenBank/DDBJ databases">
        <authorList>
            <person name="Nwanade C."/>
            <person name="Wang M."/>
            <person name="Masoudi A."/>
            <person name="Yu Z."/>
            <person name="Liu J."/>
        </authorList>
    </citation>
    <scope>NUCLEOTIDE SEQUENCE</scope>
    <source>
        <strain evidence="2">S122</strain>
    </source>
</reference>
<dbReference type="PROSITE" id="PS51819">
    <property type="entry name" value="VOC"/>
    <property type="match status" value="1"/>
</dbReference>
<evidence type="ECO:0000259" key="1">
    <source>
        <dbReference type="PROSITE" id="PS51819"/>
    </source>
</evidence>
<organism evidence="2 3">
    <name type="scientific">Leisingera caerulea</name>
    <name type="common">Phaeobacter caeruleus</name>
    <dbReference type="NCBI Taxonomy" id="506591"/>
    <lineage>
        <taxon>Bacteria</taxon>
        <taxon>Pseudomonadati</taxon>
        <taxon>Pseudomonadota</taxon>
        <taxon>Alphaproteobacteria</taxon>
        <taxon>Rhodobacterales</taxon>
        <taxon>Roseobacteraceae</taxon>
        <taxon>Leisingera</taxon>
    </lineage>
</organism>
<dbReference type="Proteomes" id="UP001058713">
    <property type="component" value="Chromosome"/>
</dbReference>
<sequence>MPVKRLSGVQLQVQDPERLARFYSDVLGMTARRENGGWRAGYAGADADLVLQPGGRPVQHSRDERYWKIGICLPDLDTACEQLRQKGIEVSAPHQFRNIGYMAHLHDPEGFAVELLQHDFQGKRPDGAGDPALPLGGGAHLGQITLRTGDIAAELAMRADMTLLSVQDVAEFGFDLHFLAYTDETPPDPDLQAVGNRTWLWKRPYTTLEFQHIAGADLRDSPAFLGLEIT</sequence>
<dbReference type="PANTHER" id="PTHR10374:SF30">
    <property type="entry name" value="LACTOYLGLUTATHIONE LYASE"/>
    <property type="match status" value="1"/>
</dbReference>
<dbReference type="Pfam" id="PF00903">
    <property type="entry name" value="Glyoxalase"/>
    <property type="match status" value="1"/>
</dbReference>
<dbReference type="InterPro" id="IPR037523">
    <property type="entry name" value="VOC_core"/>
</dbReference>
<dbReference type="AlphaFoldDB" id="A0A9Q9HK05"/>
<dbReference type="Gene3D" id="3.10.180.10">
    <property type="entry name" value="2,3-Dihydroxybiphenyl 1,2-Dioxygenase, domain 1"/>
    <property type="match status" value="1"/>
</dbReference>
<name>A0A9Q9HK05_LEICA</name>
<protein>
    <submittedName>
        <fullName evidence="2">VOC family protein</fullName>
    </submittedName>
</protein>
<dbReference type="KEGG" id="lcae:K3721_17035"/>